<evidence type="ECO:0000256" key="8">
    <source>
        <dbReference type="ARBA" id="ARBA00023212"/>
    </source>
</evidence>
<reference evidence="11 12" key="1">
    <citation type="submission" date="2018-03" db="EMBL/GenBank/DDBJ databases">
        <title>Finding Nemo's genes: A chromosome-scale reference assembly of the genome of the orange clownfish Amphiprion percula.</title>
        <authorList>
            <person name="Lehmann R."/>
        </authorList>
    </citation>
    <scope>NUCLEOTIDE SEQUENCE</scope>
</reference>
<evidence type="ECO:0000256" key="7">
    <source>
        <dbReference type="ARBA" id="ARBA00023054"/>
    </source>
</evidence>
<feature type="coiled-coil region" evidence="9">
    <location>
        <begin position="1230"/>
        <end position="1288"/>
    </location>
</feature>
<evidence type="ECO:0000256" key="4">
    <source>
        <dbReference type="ARBA" id="ARBA00022490"/>
    </source>
</evidence>
<keyword evidence="5" id="KW-0493">Microtubule</keyword>
<comment type="subcellular location">
    <subcellularLocation>
        <location evidence="1">Cytoplasm</location>
        <location evidence="1">Cytoskeleton</location>
        <location evidence="1">Microtubule organizing center</location>
        <location evidence="1">Centrosome</location>
        <location evidence="1">Centriole</location>
    </subcellularLocation>
</comment>
<feature type="region of interest" description="Disordered" evidence="10">
    <location>
        <begin position="22"/>
        <end position="119"/>
    </location>
</feature>
<evidence type="ECO:0000313" key="11">
    <source>
        <dbReference type="Ensembl" id="ENSAPEP00000023243.1"/>
    </source>
</evidence>
<feature type="region of interest" description="Disordered" evidence="10">
    <location>
        <begin position="302"/>
        <end position="431"/>
    </location>
</feature>
<name>A0A3P8THV9_AMPPE</name>
<feature type="compositionally biased region" description="Polar residues" evidence="10">
    <location>
        <begin position="333"/>
        <end position="346"/>
    </location>
</feature>
<dbReference type="GO" id="GO:0034451">
    <property type="term" value="C:centriolar satellite"/>
    <property type="evidence" value="ECO:0007669"/>
    <property type="project" value="TreeGrafter"/>
</dbReference>
<feature type="coiled-coil region" evidence="9">
    <location>
        <begin position="597"/>
        <end position="700"/>
    </location>
</feature>
<sequence>MSHRLTKEELDAQFEQFLKESVSDDSIDLGSPDKQPHAKTSQKSSQKPSVAPWQDDDHSSAGTGRAETAKRRFIKARKAQPENNEGLLEFAKSFRKSLRNSQAIREEDEDPEDAGLKKEGMETAFLNRDSTETEDSGMAPAVNMTSMGLDTLEEEEEKARFFAQLEAGALSTIDYSKLNRDLDSTSCTIATNLGKAEDVKELSDGQSEVRVPETRTQSPAFTGSPHYSDDFEDEKNAKKPLEEKCATSAIFARVSLYDSLDETGDRRKDTEGSLDKGHSYLQSGGSDMEALQEAYRQVHVVEDSDDYNRQNVSVEGRGKINRPVSPFSPPQHARQSLQPASTNESELPTEEELMRRIRPEKDQIRGFTLQPVSAVEFNQEKESQFLDKTDVPYTESQGKKTRKSVPVSGVKGARGHAGHQSSSPDPPKHDLTWSIKEEVERLMQDQNSYSSYTTFCAGQAKKQQASHGSTVFKPSAPSVGKPTAAAMRGRRVDERTAIAPRLFGPSRAATTTARTHTSVSRFPQHPPKAKFTKNQEKDDCDSANSDLKVSSELVASVQSLVAVLQQQMDTSTHQDAAQEVRGLQETREARHLSQFNRDEQSSVVEELKVQLAQKERELQMMKKGAEELSSLKQQNFLLQSKLQTAEEASWKKSCMETADPATEEKLQEIDKEIKEQETLIKGYQQENEKLYLQMKAQQATSKANEEAMFNENQRLLNELAFTREQLNKTSRPVGNVCLMDHTQHITDLLAQVQELKRNEAKLYVDIHNLKQENKALEVDQQLIKNRRDLAKDQTISTSGDKTSEMGVLENKHREEVVALKKKLQWFAKNQVLLDRDAGRLKAATAEIQLLKDQVETLKQAVGKRSTEQQRRAREKSLNMKRMQDLERQVKELEQILRSRNPNSLPALIYAAATAASHEDVGAAKTSPPSQITALLERRIQRLETELESHDEEAKRSLRAMEQQFHRIKLRYEQQISELEQQLQQKQQDEGAGLSKPWMSKIQTLEEELQREKESSQEKENSLQNLIQSLQQQLKHKENPAPQKTQPSPGRQQRQAEAAFGIRIERLNQEVATKTRTIQDLTRTVERLQKERRNMLSLPNPRPEVRSTESKQQQGLTKTLCSPTIQETCAGEETFPAAQYEKTYQPTVFTGSHISEVLQENEALKQRVELLELQGEQEREALKADAVQAKEELCRLKEHFAEQLSSMKAEHLLVVDRLRATHALEHSSSKVAELTNKLNTQEIWIKQLQEQLKELQGSKDALAISRTRENVLQEQLTILLQELKEAKEAQSPEVKLLCSLETKILNIELKYQHKEEELQQVIEGAWQTAGVDHQSEVERWKRLAQDKSRELEVFRLELDSILDILRHLQRHGLVLPTPDLPVTALFPQTT</sequence>
<dbReference type="PANTHER" id="PTHR34031:SF1">
    <property type="entry name" value="CENTROSOMAL PROTEIN OF 162 KDA"/>
    <property type="match status" value="1"/>
</dbReference>
<accession>A0A3P8THV9</accession>
<feature type="compositionally biased region" description="Basic and acidic residues" evidence="10">
    <location>
        <begin position="352"/>
        <end position="364"/>
    </location>
</feature>
<feature type="region of interest" description="Disordered" evidence="10">
    <location>
        <begin position="467"/>
        <end position="489"/>
    </location>
</feature>
<organism evidence="11 12">
    <name type="scientific">Amphiprion percula</name>
    <name type="common">Orange clownfish</name>
    <name type="synonym">Lutjanus percula</name>
    <dbReference type="NCBI Taxonomy" id="161767"/>
    <lineage>
        <taxon>Eukaryota</taxon>
        <taxon>Metazoa</taxon>
        <taxon>Chordata</taxon>
        <taxon>Craniata</taxon>
        <taxon>Vertebrata</taxon>
        <taxon>Euteleostomi</taxon>
        <taxon>Actinopterygii</taxon>
        <taxon>Neopterygii</taxon>
        <taxon>Teleostei</taxon>
        <taxon>Neoteleostei</taxon>
        <taxon>Acanthomorphata</taxon>
        <taxon>Ovalentaria</taxon>
        <taxon>Pomacentridae</taxon>
        <taxon>Amphiprion</taxon>
    </lineage>
</organism>
<evidence type="ECO:0000256" key="2">
    <source>
        <dbReference type="ARBA" id="ARBA00009485"/>
    </source>
</evidence>
<evidence type="ECO:0000256" key="1">
    <source>
        <dbReference type="ARBA" id="ARBA00004114"/>
    </source>
</evidence>
<dbReference type="InterPro" id="IPR038774">
    <property type="entry name" value="CEP162-like"/>
</dbReference>
<evidence type="ECO:0000256" key="10">
    <source>
        <dbReference type="SAM" id="MobiDB-lite"/>
    </source>
</evidence>
<dbReference type="Ensembl" id="ENSAPET00000023858.1">
    <property type="protein sequence ID" value="ENSAPEP00000023243.1"/>
    <property type="gene ID" value="ENSAPEG00000016499.1"/>
</dbReference>
<dbReference type="GO" id="GO:0005879">
    <property type="term" value="C:axonemal microtubule"/>
    <property type="evidence" value="ECO:0007669"/>
    <property type="project" value="TreeGrafter"/>
</dbReference>
<feature type="coiled-coil region" evidence="9">
    <location>
        <begin position="738"/>
        <end position="786"/>
    </location>
</feature>
<keyword evidence="6" id="KW-0970">Cilium biogenesis/degradation</keyword>
<evidence type="ECO:0000256" key="5">
    <source>
        <dbReference type="ARBA" id="ARBA00022701"/>
    </source>
</evidence>
<feature type="compositionally biased region" description="Low complexity" evidence="10">
    <location>
        <begin position="506"/>
        <end position="521"/>
    </location>
</feature>
<keyword evidence="12" id="KW-1185">Reference proteome</keyword>
<keyword evidence="7 9" id="KW-0175">Coiled coil</keyword>
<feature type="region of interest" description="Disordered" evidence="10">
    <location>
        <begin position="1096"/>
        <end position="1117"/>
    </location>
</feature>
<feature type="region of interest" description="Disordered" evidence="10">
    <location>
        <begin position="1031"/>
        <end position="1055"/>
    </location>
</feature>
<keyword evidence="8" id="KW-0206">Cytoskeleton</keyword>
<protein>
    <recommendedName>
        <fullName evidence="3">Centrosomal protein of 162 kDa</fullName>
    </recommendedName>
</protein>
<dbReference type="GO" id="GO:0005814">
    <property type="term" value="C:centriole"/>
    <property type="evidence" value="ECO:0007669"/>
    <property type="project" value="UniProtKB-SubCell"/>
</dbReference>
<dbReference type="PANTHER" id="PTHR34031">
    <property type="entry name" value="CENTROSOMAL PROTEIN OF 162 KDA"/>
    <property type="match status" value="1"/>
</dbReference>
<feature type="compositionally biased region" description="Basic and acidic residues" evidence="10">
    <location>
        <begin position="378"/>
        <end position="390"/>
    </location>
</feature>
<dbReference type="OMA" id="PDMTDNE"/>
<feature type="compositionally biased region" description="Basic and acidic residues" evidence="10">
    <location>
        <begin position="263"/>
        <end position="278"/>
    </location>
</feature>
<feature type="coiled-coil region" evidence="9">
    <location>
        <begin position="833"/>
        <end position="895"/>
    </location>
</feature>
<feature type="region of interest" description="Disordered" evidence="10">
    <location>
        <begin position="199"/>
        <end position="236"/>
    </location>
</feature>
<evidence type="ECO:0000256" key="6">
    <source>
        <dbReference type="ARBA" id="ARBA00022794"/>
    </source>
</evidence>
<evidence type="ECO:0000256" key="9">
    <source>
        <dbReference type="SAM" id="Coils"/>
    </source>
</evidence>
<reference evidence="11" key="2">
    <citation type="submission" date="2025-08" db="UniProtKB">
        <authorList>
            <consortium name="Ensembl"/>
        </authorList>
    </citation>
    <scope>IDENTIFICATION</scope>
</reference>
<dbReference type="GO" id="GO:0005654">
    <property type="term" value="C:nucleoplasm"/>
    <property type="evidence" value="ECO:0007669"/>
    <property type="project" value="TreeGrafter"/>
</dbReference>
<proteinExistence type="inferred from homology"/>
<keyword evidence="4" id="KW-0963">Cytoplasm</keyword>
<dbReference type="GeneTree" id="ENSGT00390000009631"/>
<dbReference type="GO" id="GO:0060271">
    <property type="term" value="P:cilium assembly"/>
    <property type="evidence" value="ECO:0007669"/>
    <property type="project" value="TreeGrafter"/>
</dbReference>
<feature type="region of interest" description="Disordered" evidence="10">
    <location>
        <begin position="505"/>
        <end position="543"/>
    </location>
</feature>
<comment type="similarity">
    <text evidence="2">Belongs to the CEP162 family.</text>
</comment>
<feature type="compositionally biased region" description="Polar residues" evidence="10">
    <location>
        <begin position="38"/>
        <end position="48"/>
    </location>
</feature>
<dbReference type="Proteomes" id="UP000265080">
    <property type="component" value="Chromosome 13"/>
</dbReference>
<evidence type="ECO:0000313" key="12">
    <source>
        <dbReference type="Proteomes" id="UP000265080"/>
    </source>
</evidence>
<feature type="coiled-coil region" evidence="9">
    <location>
        <begin position="1153"/>
        <end position="1191"/>
    </location>
</feature>
<feature type="compositionally biased region" description="Polar residues" evidence="10">
    <location>
        <begin position="1041"/>
        <end position="1054"/>
    </location>
</feature>
<evidence type="ECO:0000256" key="3">
    <source>
        <dbReference type="ARBA" id="ARBA00021406"/>
    </source>
</evidence>
<reference evidence="11" key="3">
    <citation type="submission" date="2025-09" db="UniProtKB">
        <authorList>
            <consortium name="Ensembl"/>
        </authorList>
    </citation>
    <scope>IDENTIFICATION</scope>
</reference>
<feature type="region of interest" description="Disordered" evidence="10">
    <location>
        <begin position="260"/>
        <end position="288"/>
    </location>
</feature>